<evidence type="ECO:0000313" key="1">
    <source>
        <dbReference type="EMBL" id="PSK48669.1"/>
    </source>
</evidence>
<reference evidence="1 2" key="1">
    <citation type="submission" date="2017-05" db="EMBL/GenBank/DDBJ databases">
        <title>Draft genome sequence of Elsinoe australis.</title>
        <authorList>
            <person name="Cheng Q."/>
        </authorList>
    </citation>
    <scope>NUCLEOTIDE SEQUENCE [LARGE SCALE GENOMIC DNA]</scope>
    <source>
        <strain evidence="1 2">NL1</strain>
    </source>
</reference>
<accession>A0A2P7ZKD1</accession>
<dbReference type="AlphaFoldDB" id="A0A2P7ZKD1"/>
<proteinExistence type="predicted"/>
<protein>
    <submittedName>
        <fullName evidence="1">Uncharacterized protein</fullName>
    </submittedName>
</protein>
<organism evidence="1 2">
    <name type="scientific">Elsinoe australis</name>
    <dbReference type="NCBI Taxonomy" id="40998"/>
    <lineage>
        <taxon>Eukaryota</taxon>
        <taxon>Fungi</taxon>
        <taxon>Dikarya</taxon>
        <taxon>Ascomycota</taxon>
        <taxon>Pezizomycotina</taxon>
        <taxon>Dothideomycetes</taxon>
        <taxon>Dothideomycetidae</taxon>
        <taxon>Myriangiales</taxon>
        <taxon>Elsinoaceae</taxon>
        <taxon>Elsinoe</taxon>
    </lineage>
</organism>
<name>A0A2P7ZKD1_9PEZI</name>
<gene>
    <name evidence="1" type="ORF">B9Z65_80</name>
</gene>
<comment type="caution">
    <text evidence="1">The sequence shown here is derived from an EMBL/GenBank/DDBJ whole genome shotgun (WGS) entry which is preliminary data.</text>
</comment>
<keyword evidence="2" id="KW-1185">Reference proteome</keyword>
<evidence type="ECO:0000313" key="2">
    <source>
        <dbReference type="Proteomes" id="UP000243723"/>
    </source>
</evidence>
<dbReference type="Proteomes" id="UP000243723">
    <property type="component" value="Unassembled WGS sequence"/>
</dbReference>
<dbReference type="EMBL" id="NHZQ01000174">
    <property type="protein sequence ID" value="PSK48669.1"/>
    <property type="molecule type" value="Genomic_DNA"/>
</dbReference>
<sequence length="154" mass="16642">MSDTKSPPRSPSDSGSDNAAEAMIKELQERLVFVLDPLGYANVSNKVVAQLARLAGLPCDECLAAIRAGDPHHPTSTTAPEINVAADPVLIEMLSNFKEYIREAEDDGVSEDIIGFAARHMGVPCEVCWERQRNAEAAAKEKGQEVVNNLLVPE</sequence>